<evidence type="ECO:0000313" key="6">
    <source>
        <dbReference type="EMBL" id="QDU72004.1"/>
    </source>
</evidence>
<dbReference type="Gene3D" id="2.40.160.50">
    <property type="entry name" value="membrane protein fhac: a member of the omp85/tpsb transporter family"/>
    <property type="match status" value="1"/>
</dbReference>
<evidence type="ECO:0000259" key="5">
    <source>
        <dbReference type="Pfam" id="PF01103"/>
    </source>
</evidence>
<feature type="signal peptide" evidence="4">
    <location>
        <begin position="1"/>
        <end position="22"/>
    </location>
</feature>
<evidence type="ECO:0000256" key="4">
    <source>
        <dbReference type="SAM" id="SignalP"/>
    </source>
</evidence>
<feature type="region of interest" description="Disordered" evidence="3">
    <location>
        <begin position="26"/>
        <end position="45"/>
    </location>
</feature>
<keyword evidence="7" id="KW-1185">Reference proteome</keyword>
<proteinExistence type="predicted"/>
<protein>
    <submittedName>
        <fullName evidence="6">Surface antigen</fullName>
    </submittedName>
</protein>
<feature type="compositionally biased region" description="Low complexity" evidence="3">
    <location>
        <begin position="26"/>
        <end position="41"/>
    </location>
</feature>
<gene>
    <name evidence="6" type="ORF">Pan265_18640</name>
</gene>
<accession>A0A518BYG6</accession>
<dbReference type="Pfam" id="PF01103">
    <property type="entry name" value="Omp85"/>
    <property type="match status" value="1"/>
</dbReference>
<evidence type="ECO:0000256" key="1">
    <source>
        <dbReference type="ARBA" id="ARBA00004370"/>
    </source>
</evidence>
<sequence precursor="true">MNGILRSLLCSFLLFDAASVLAQSAEPPAEGAAEPPVASEPMEAEDPGLIRGLSERVLSDWQYGSSVKGSRPSELQELSTSNLQPVEQKNGEWFLAPIPVSSPQTGFALLGVGGYLFSTEPDNPEMPTSMVTAAGMYSENGSWMGLLGTRLHLAGDKWRIEGGGGYANFNYDFYGVGSTPGESAPRIPLRTQYSGLVVHVLREVAPDMYAGPTIGMGNIKSNIRTNQPVPPGLQDVLESDTTNVGLGLRYMWDTRDNSLSPTEGFLLDARGNVNNGAWGASFDYGSLAVEYAMYHAITDSGTLAWRIKNEFKFGDAPFYDLSMYDFRGYERGQFRDKYLFGAEVEYRQKIWKRLAGVVFTSLGQVSPHSFEFSVNRWLPAAGGGVRIQLTEKNPMYYAIDYAYGRTGSQYYMSIGQAF</sequence>
<dbReference type="RefSeq" id="WP_236254304.1">
    <property type="nucleotide sequence ID" value="NZ_CP036280.1"/>
</dbReference>
<dbReference type="GO" id="GO:0019867">
    <property type="term" value="C:outer membrane"/>
    <property type="evidence" value="ECO:0007669"/>
    <property type="project" value="InterPro"/>
</dbReference>
<comment type="subcellular location">
    <subcellularLocation>
        <location evidence="1">Membrane</location>
    </subcellularLocation>
</comment>
<dbReference type="InterPro" id="IPR000184">
    <property type="entry name" value="Bac_surfAg_D15"/>
</dbReference>
<dbReference type="EMBL" id="CP036280">
    <property type="protein sequence ID" value="QDU72004.1"/>
    <property type="molecule type" value="Genomic_DNA"/>
</dbReference>
<evidence type="ECO:0000256" key="2">
    <source>
        <dbReference type="ARBA" id="ARBA00023136"/>
    </source>
</evidence>
<dbReference type="AlphaFoldDB" id="A0A518BYG6"/>
<name>A0A518BYG6_9BACT</name>
<keyword evidence="4" id="KW-0732">Signal</keyword>
<dbReference type="Proteomes" id="UP000320386">
    <property type="component" value="Chromosome"/>
</dbReference>
<reference evidence="6 7" key="1">
    <citation type="submission" date="2019-02" db="EMBL/GenBank/DDBJ databases">
        <title>Deep-cultivation of Planctomycetes and their phenomic and genomic characterization uncovers novel biology.</title>
        <authorList>
            <person name="Wiegand S."/>
            <person name="Jogler M."/>
            <person name="Boedeker C."/>
            <person name="Pinto D."/>
            <person name="Vollmers J."/>
            <person name="Rivas-Marin E."/>
            <person name="Kohn T."/>
            <person name="Peeters S.H."/>
            <person name="Heuer A."/>
            <person name="Rast P."/>
            <person name="Oberbeckmann S."/>
            <person name="Bunk B."/>
            <person name="Jeske O."/>
            <person name="Meyerdierks A."/>
            <person name="Storesund J.E."/>
            <person name="Kallscheuer N."/>
            <person name="Luecker S."/>
            <person name="Lage O.M."/>
            <person name="Pohl T."/>
            <person name="Merkel B.J."/>
            <person name="Hornburger P."/>
            <person name="Mueller R.-W."/>
            <person name="Bruemmer F."/>
            <person name="Labrenz M."/>
            <person name="Spormann A.M."/>
            <person name="Op den Camp H."/>
            <person name="Overmann J."/>
            <person name="Amann R."/>
            <person name="Jetten M.S.M."/>
            <person name="Mascher T."/>
            <person name="Medema M.H."/>
            <person name="Devos D.P."/>
            <person name="Kaster A.-K."/>
            <person name="Ovreas L."/>
            <person name="Rohde M."/>
            <person name="Galperin M.Y."/>
            <person name="Jogler C."/>
        </authorList>
    </citation>
    <scope>NUCLEOTIDE SEQUENCE [LARGE SCALE GENOMIC DNA]</scope>
    <source>
        <strain evidence="6 7">Pan265</strain>
    </source>
</reference>
<keyword evidence="2" id="KW-0472">Membrane</keyword>
<feature type="chain" id="PRO_5021978893" evidence="4">
    <location>
        <begin position="23"/>
        <end position="418"/>
    </location>
</feature>
<feature type="domain" description="Bacterial surface antigen (D15)" evidence="5">
    <location>
        <begin position="234"/>
        <end position="418"/>
    </location>
</feature>
<organism evidence="6 7">
    <name type="scientific">Mucisphaera calidilacus</name>
    <dbReference type="NCBI Taxonomy" id="2527982"/>
    <lineage>
        <taxon>Bacteria</taxon>
        <taxon>Pseudomonadati</taxon>
        <taxon>Planctomycetota</taxon>
        <taxon>Phycisphaerae</taxon>
        <taxon>Phycisphaerales</taxon>
        <taxon>Phycisphaeraceae</taxon>
        <taxon>Mucisphaera</taxon>
    </lineage>
</organism>
<evidence type="ECO:0000256" key="3">
    <source>
        <dbReference type="SAM" id="MobiDB-lite"/>
    </source>
</evidence>
<dbReference type="KEGG" id="mcad:Pan265_18640"/>
<evidence type="ECO:0000313" key="7">
    <source>
        <dbReference type="Proteomes" id="UP000320386"/>
    </source>
</evidence>